<dbReference type="SUPFAM" id="SSF47384">
    <property type="entry name" value="Homodimeric domain of signal transducing histidine kinase"/>
    <property type="match status" value="1"/>
</dbReference>
<dbReference type="InterPro" id="IPR003594">
    <property type="entry name" value="HATPase_dom"/>
</dbReference>
<evidence type="ECO:0000313" key="19">
    <source>
        <dbReference type="Proteomes" id="UP001344888"/>
    </source>
</evidence>
<dbReference type="GO" id="GO:0000155">
    <property type="term" value="F:phosphorelay sensor kinase activity"/>
    <property type="evidence" value="ECO:0007669"/>
    <property type="project" value="InterPro"/>
</dbReference>
<dbReference type="PANTHER" id="PTHR45453">
    <property type="entry name" value="PHOSPHATE REGULON SENSOR PROTEIN PHOR"/>
    <property type="match status" value="1"/>
</dbReference>
<dbReference type="CDD" id="cd00075">
    <property type="entry name" value="HATPase"/>
    <property type="match status" value="1"/>
</dbReference>
<dbReference type="NCBIfam" id="NF033092">
    <property type="entry name" value="HK_WalK"/>
    <property type="match status" value="1"/>
</dbReference>
<dbReference type="Gene3D" id="3.30.450.20">
    <property type="entry name" value="PAS domain"/>
    <property type="match status" value="2"/>
</dbReference>
<dbReference type="InterPro" id="IPR000014">
    <property type="entry name" value="PAS"/>
</dbReference>
<dbReference type="PROSITE" id="PS50112">
    <property type="entry name" value="PAS"/>
    <property type="match status" value="1"/>
</dbReference>
<keyword evidence="9 18" id="KW-0418">Kinase</keyword>
<accession>A0AAW9NUH0</accession>
<evidence type="ECO:0000256" key="6">
    <source>
        <dbReference type="ARBA" id="ARBA00022679"/>
    </source>
</evidence>
<dbReference type="Pfam" id="PF00672">
    <property type="entry name" value="HAMP"/>
    <property type="match status" value="1"/>
</dbReference>
<dbReference type="Pfam" id="PF23846">
    <property type="entry name" value="Cache_WalK"/>
    <property type="match status" value="1"/>
</dbReference>
<dbReference type="PANTHER" id="PTHR45453:SF1">
    <property type="entry name" value="PHOSPHATE REGULON SENSOR PROTEIN PHOR"/>
    <property type="match status" value="1"/>
</dbReference>
<keyword evidence="6 18" id="KW-0808">Transferase</keyword>
<evidence type="ECO:0000256" key="12">
    <source>
        <dbReference type="ARBA" id="ARBA00023012"/>
    </source>
</evidence>
<feature type="domain" description="Histidine kinase" evidence="15">
    <location>
        <begin position="392"/>
        <end position="609"/>
    </location>
</feature>
<dbReference type="EC" id="2.7.13.3" evidence="3"/>
<dbReference type="Gene3D" id="1.10.287.130">
    <property type="match status" value="1"/>
</dbReference>
<dbReference type="AlphaFoldDB" id="A0AAW9NUH0"/>
<dbReference type="CDD" id="cd06225">
    <property type="entry name" value="HAMP"/>
    <property type="match status" value="1"/>
</dbReference>
<evidence type="ECO:0000256" key="2">
    <source>
        <dbReference type="ARBA" id="ARBA00004651"/>
    </source>
</evidence>
<feature type="transmembrane region" description="Helical" evidence="14">
    <location>
        <begin position="12"/>
        <end position="33"/>
    </location>
</feature>
<dbReference type="InterPro" id="IPR050351">
    <property type="entry name" value="BphY/WalK/GraS-like"/>
</dbReference>
<dbReference type="GO" id="GO:0004721">
    <property type="term" value="F:phosphoprotein phosphatase activity"/>
    <property type="evidence" value="ECO:0007669"/>
    <property type="project" value="TreeGrafter"/>
</dbReference>
<dbReference type="InterPro" id="IPR005467">
    <property type="entry name" value="His_kinase_dom"/>
</dbReference>
<name>A0AAW9NUH0_9BACL</name>
<keyword evidence="11 14" id="KW-1133">Transmembrane helix</keyword>
<proteinExistence type="predicted"/>
<sequence length="616" mass="70090">MQKVGFFKSVHVKLVLIYILLIIIALQIIGLYFSRELEQNLKTSFQESIFQRIDLVQYSIREEILRERNDTSPQLEESLSSLLREFSTGDISVRDIKEIRVIDYRSRILATSESSNQSIVGQRSTDELVRKAMAAEALIDTIYYDNKTNKRMWVLAKPVLDTVGPDGEVIGVIYIESNIEKVFEQMGDINRIFAVGTAMSLIITIILGILIARTITRPISDMRKQAQAMAKGNFSRKVRVYGTDEIGQLAIAFNHLTNRLQEAQSTTEAERRKLATVLSNMTDGVIATDRKGKVILINEPALNLLHVTREAMMNRPIASALGIDQNYSFEDLIHMKEPLSLNFSTQEAPYILRANFSVIQKETGFVNGLITVLHDITEQEKIDMERREFVSNVSHELRTPLTTMRSYLEALADGAWRDENIAPTFLNVTQTETERMIRLVNDLLQLSRMDSQDYDLTKEFVEFNKFLHRIIDRFEMSKSQNVTFVRLLPKTSYFVEIDTDKLTQVIDNIISNALKYSPDGGNIRFGFTVNDNILTVMISDDGMGIPKENLTRIFERFYRVDRARARSMGGTGLGLAIAKDMIAAHGGKIWAESEEGKGTTIFFTLPCELNEEEDWG</sequence>
<dbReference type="Proteomes" id="UP001344888">
    <property type="component" value="Unassembled WGS sequence"/>
</dbReference>
<dbReference type="EMBL" id="JARSFG010000011">
    <property type="protein sequence ID" value="MEC1178451.1"/>
    <property type="molecule type" value="Genomic_DNA"/>
</dbReference>
<evidence type="ECO:0000256" key="13">
    <source>
        <dbReference type="ARBA" id="ARBA00023136"/>
    </source>
</evidence>
<feature type="transmembrane region" description="Helical" evidence="14">
    <location>
        <begin position="192"/>
        <end position="215"/>
    </location>
</feature>
<dbReference type="InterPro" id="IPR036097">
    <property type="entry name" value="HisK_dim/P_sf"/>
</dbReference>
<comment type="subcellular location">
    <subcellularLocation>
        <location evidence="2">Cell membrane</location>
        <topology evidence="2">Multi-pass membrane protein</topology>
    </subcellularLocation>
</comment>
<comment type="caution">
    <text evidence="18">The sequence shown here is derived from an EMBL/GenBank/DDBJ whole genome shotgun (WGS) entry which is preliminary data.</text>
</comment>
<dbReference type="InterPro" id="IPR004358">
    <property type="entry name" value="Sig_transdc_His_kin-like_C"/>
</dbReference>
<dbReference type="InterPro" id="IPR057640">
    <property type="entry name" value="Cache_WalK"/>
</dbReference>
<feature type="domain" description="PAS" evidence="16">
    <location>
        <begin position="270"/>
        <end position="315"/>
    </location>
</feature>
<evidence type="ECO:0000256" key="4">
    <source>
        <dbReference type="ARBA" id="ARBA00022475"/>
    </source>
</evidence>
<comment type="catalytic activity">
    <reaction evidence="1">
        <text>ATP + protein L-histidine = ADP + protein N-phospho-L-histidine.</text>
        <dbReference type="EC" id="2.7.13.3"/>
    </reaction>
</comment>
<dbReference type="CDD" id="cd00082">
    <property type="entry name" value="HisKA"/>
    <property type="match status" value="1"/>
</dbReference>
<dbReference type="InterPro" id="IPR029151">
    <property type="entry name" value="Sensor-like_sf"/>
</dbReference>
<organism evidence="18 19">
    <name type="scientific">Metasolibacillus meyeri</name>
    <dbReference type="NCBI Taxonomy" id="1071052"/>
    <lineage>
        <taxon>Bacteria</taxon>
        <taxon>Bacillati</taxon>
        <taxon>Bacillota</taxon>
        <taxon>Bacilli</taxon>
        <taxon>Bacillales</taxon>
        <taxon>Caryophanaceae</taxon>
        <taxon>Metasolibacillus</taxon>
    </lineage>
</organism>
<dbReference type="CDD" id="cd00130">
    <property type="entry name" value="PAS"/>
    <property type="match status" value="1"/>
</dbReference>
<evidence type="ECO:0000256" key="1">
    <source>
        <dbReference type="ARBA" id="ARBA00000085"/>
    </source>
</evidence>
<protein>
    <recommendedName>
        <fullName evidence="3">histidine kinase</fullName>
        <ecNumber evidence="3">2.7.13.3</ecNumber>
    </recommendedName>
</protein>
<gene>
    <name evidence="18" type="primary">walK</name>
    <name evidence="18" type="ORF">P9B03_08155</name>
</gene>
<dbReference type="SUPFAM" id="SSF55874">
    <property type="entry name" value="ATPase domain of HSP90 chaperone/DNA topoisomerase II/histidine kinase"/>
    <property type="match status" value="1"/>
</dbReference>
<dbReference type="SUPFAM" id="SSF158472">
    <property type="entry name" value="HAMP domain-like"/>
    <property type="match status" value="1"/>
</dbReference>
<feature type="domain" description="HAMP" evidence="17">
    <location>
        <begin position="213"/>
        <end position="265"/>
    </location>
</feature>
<dbReference type="Pfam" id="PF02518">
    <property type="entry name" value="HATPase_c"/>
    <property type="match status" value="1"/>
</dbReference>
<evidence type="ECO:0000259" key="17">
    <source>
        <dbReference type="PROSITE" id="PS50885"/>
    </source>
</evidence>
<evidence type="ECO:0000256" key="7">
    <source>
        <dbReference type="ARBA" id="ARBA00022692"/>
    </source>
</evidence>
<dbReference type="RefSeq" id="WP_107841899.1">
    <property type="nucleotide sequence ID" value="NZ_JARSFG010000011.1"/>
</dbReference>
<evidence type="ECO:0000256" key="3">
    <source>
        <dbReference type="ARBA" id="ARBA00012438"/>
    </source>
</evidence>
<dbReference type="SMART" id="SM00387">
    <property type="entry name" value="HATPase_c"/>
    <property type="match status" value="1"/>
</dbReference>
<dbReference type="SMART" id="SM00091">
    <property type="entry name" value="PAS"/>
    <property type="match status" value="1"/>
</dbReference>
<dbReference type="SMART" id="SM00388">
    <property type="entry name" value="HisKA"/>
    <property type="match status" value="1"/>
</dbReference>
<dbReference type="InterPro" id="IPR035965">
    <property type="entry name" value="PAS-like_dom_sf"/>
</dbReference>
<keyword evidence="8" id="KW-0547">Nucleotide-binding</keyword>
<keyword evidence="12" id="KW-0902">Two-component regulatory system</keyword>
<keyword evidence="7 14" id="KW-0812">Transmembrane</keyword>
<dbReference type="InterPro" id="IPR003661">
    <property type="entry name" value="HisK_dim/P_dom"/>
</dbReference>
<dbReference type="SUPFAM" id="SSF103190">
    <property type="entry name" value="Sensory domain-like"/>
    <property type="match status" value="1"/>
</dbReference>
<dbReference type="Gene3D" id="1.10.8.500">
    <property type="entry name" value="HAMP domain in histidine kinase"/>
    <property type="match status" value="1"/>
</dbReference>
<dbReference type="Pfam" id="PF00512">
    <property type="entry name" value="HisKA"/>
    <property type="match status" value="1"/>
</dbReference>
<evidence type="ECO:0000313" key="18">
    <source>
        <dbReference type="EMBL" id="MEC1178451.1"/>
    </source>
</evidence>
<evidence type="ECO:0000256" key="9">
    <source>
        <dbReference type="ARBA" id="ARBA00022777"/>
    </source>
</evidence>
<dbReference type="Gene3D" id="3.30.565.10">
    <property type="entry name" value="Histidine kinase-like ATPase, C-terminal domain"/>
    <property type="match status" value="1"/>
</dbReference>
<evidence type="ECO:0000256" key="5">
    <source>
        <dbReference type="ARBA" id="ARBA00022553"/>
    </source>
</evidence>
<dbReference type="GO" id="GO:0016036">
    <property type="term" value="P:cellular response to phosphate starvation"/>
    <property type="evidence" value="ECO:0007669"/>
    <property type="project" value="TreeGrafter"/>
</dbReference>
<dbReference type="GO" id="GO:0005886">
    <property type="term" value="C:plasma membrane"/>
    <property type="evidence" value="ECO:0007669"/>
    <property type="project" value="UniProtKB-SubCell"/>
</dbReference>
<keyword evidence="19" id="KW-1185">Reference proteome</keyword>
<dbReference type="InterPro" id="IPR049814">
    <property type="entry name" value="Resp_reg_WalK"/>
</dbReference>
<evidence type="ECO:0000259" key="15">
    <source>
        <dbReference type="PROSITE" id="PS50109"/>
    </source>
</evidence>
<dbReference type="GO" id="GO:0005524">
    <property type="term" value="F:ATP binding"/>
    <property type="evidence" value="ECO:0007669"/>
    <property type="project" value="UniProtKB-KW"/>
</dbReference>
<evidence type="ECO:0000256" key="8">
    <source>
        <dbReference type="ARBA" id="ARBA00022741"/>
    </source>
</evidence>
<dbReference type="SUPFAM" id="SSF55785">
    <property type="entry name" value="PYP-like sensor domain (PAS domain)"/>
    <property type="match status" value="1"/>
</dbReference>
<dbReference type="PROSITE" id="PS50109">
    <property type="entry name" value="HIS_KIN"/>
    <property type="match status" value="1"/>
</dbReference>
<dbReference type="PRINTS" id="PR00344">
    <property type="entry name" value="BCTRLSENSOR"/>
</dbReference>
<dbReference type="Pfam" id="PF13426">
    <property type="entry name" value="PAS_9"/>
    <property type="match status" value="1"/>
</dbReference>
<keyword evidence="10" id="KW-0067">ATP-binding</keyword>
<evidence type="ECO:0000256" key="10">
    <source>
        <dbReference type="ARBA" id="ARBA00022840"/>
    </source>
</evidence>
<dbReference type="InterPro" id="IPR003660">
    <property type="entry name" value="HAMP_dom"/>
</dbReference>
<reference evidence="18 19" key="1">
    <citation type="submission" date="2023-03" db="EMBL/GenBank/DDBJ databases">
        <title>Bacillus Genome Sequencing.</title>
        <authorList>
            <person name="Dunlap C."/>
        </authorList>
    </citation>
    <scope>NUCLEOTIDE SEQUENCE [LARGE SCALE GENOMIC DNA]</scope>
    <source>
        <strain evidence="18 19">B-59205</strain>
    </source>
</reference>
<keyword evidence="4" id="KW-1003">Cell membrane</keyword>
<keyword evidence="5" id="KW-0597">Phosphoprotein</keyword>
<dbReference type="CDD" id="cd18773">
    <property type="entry name" value="PDC1_HK_sensor"/>
    <property type="match status" value="1"/>
</dbReference>
<dbReference type="PROSITE" id="PS50885">
    <property type="entry name" value="HAMP"/>
    <property type="match status" value="1"/>
</dbReference>
<dbReference type="InterPro" id="IPR036890">
    <property type="entry name" value="HATPase_C_sf"/>
</dbReference>
<evidence type="ECO:0000259" key="16">
    <source>
        <dbReference type="PROSITE" id="PS50112"/>
    </source>
</evidence>
<evidence type="ECO:0000256" key="11">
    <source>
        <dbReference type="ARBA" id="ARBA00022989"/>
    </source>
</evidence>
<dbReference type="FunFam" id="1.10.287.130:FF:000001">
    <property type="entry name" value="Two-component sensor histidine kinase"/>
    <property type="match status" value="1"/>
</dbReference>
<dbReference type="SMART" id="SM00304">
    <property type="entry name" value="HAMP"/>
    <property type="match status" value="1"/>
</dbReference>
<evidence type="ECO:0000256" key="14">
    <source>
        <dbReference type="SAM" id="Phobius"/>
    </source>
</evidence>
<dbReference type="FunFam" id="3.30.565.10:FF:000006">
    <property type="entry name" value="Sensor histidine kinase WalK"/>
    <property type="match status" value="1"/>
</dbReference>
<keyword evidence="13 14" id="KW-0472">Membrane</keyword>